<evidence type="ECO:0000313" key="1">
    <source>
        <dbReference type="EMBL" id="QRZ58745.1"/>
    </source>
</evidence>
<accession>A0A895KRS6</accession>
<sequence length="96" mass="10540">MSTVSSFRPPEGGQPVVAIHTTPALMKKLVAFLKHFDRPPQQVYLEFVFLEVAEDDLAEFRYNVQHPLLYRLLGRAPPVNAPMAGSDAAAAPPPSL</sequence>
<gene>
    <name evidence="1" type="primary">GspDN2</name>
</gene>
<dbReference type="EMBL" id="MT460917">
    <property type="protein sequence ID" value="QRZ58745.1"/>
    <property type="molecule type" value="Genomic_DNA"/>
</dbReference>
<organism evidence="1">
    <name type="scientific">Malawimonas jakobiformis</name>
    <name type="common">Flagellated protozoan</name>
    <dbReference type="NCBI Taxonomy" id="136089"/>
    <lineage>
        <taxon>Eukaryota</taxon>
        <taxon>Malawimonadida</taxon>
        <taxon>Malawimonadidae</taxon>
        <taxon>Malawimonas</taxon>
    </lineage>
</organism>
<name>A0A895KRS6_MALJA</name>
<dbReference type="AlphaFoldDB" id="A0A895KRS6"/>
<proteinExistence type="predicted"/>
<reference evidence="1" key="1">
    <citation type="journal article" date="2021" name="bioRxiv">
        <title>Ancestral mitochondrial apparatus derived from the bacterial type II secretion system.</title>
        <authorList>
            <person name="Horvathova L."/>
            <person name="Zarsky V."/>
            <person name="Panek T."/>
            <person name="Derelle R."/>
            <person name="Pyrih J."/>
            <person name="Motyckova A."/>
            <person name="Klapst'ova V."/>
            <person name="Vinopalova M."/>
            <person name="Markova L."/>
            <person name="Voleman L."/>
            <person name="Klimes V."/>
            <person name="Petru M."/>
            <person name="Vaitova Z."/>
            <person name="Cepicka I."/>
            <person name="Hryzakova K."/>
            <person name="Harant K."/>
            <person name="Gray M.W."/>
            <person name="Chami M."/>
            <person name="Guilvout I."/>
            <person name="Francetic O."/>
            <person name="Lang B.F."/>
            <person name="Vlcek C."/>
            <person name="Tsaousis A.D."/>
            <person name="Elias M."/>
            <person name="Dolezal P."/>
        </authorList>
    </citation>
    <scope>NUCLEOTIDE SEQUENCE</scope>
    <source>
        <strain evidence="1">ATCC 50740</strain>
    </source>
</reference>
<protein>
    <submittedName>
        <fullName evidence="1">General secretion pathway protein DN2</fullName>
    </submittedName>
</protein>